<accession>A0A1X7S814</accession>
<evidence type="ECO:0000259" key="5">
    <source>
        <dbReference type="PROSITE" id="PS50865"/>
    </source>
</evidence>
<gene>
    <name evidence="6" type="ORF">ZT3D7_G10914</name>
</gene>
<reference evidence="6 7" key="1">
    <citation type="submission" date="2016-06" db="EMBL/GenBank/DDBJ databases">
        <authorList>
            <person name="Kjaerup R.B."/>
            <person name="Dalgaard T.S."/>
            <person name="Juul-Madsen H.R."/>
        </authorList>
    </citation>
    <scope>NUCLEOTIDE SEQUENCE [LARGE SCALE GENOMIC DNA]</scope>
</reference>
<dbReference type="PROSITE" id="PS50865">
    <property type="entry name" value="ZF_MYND_2"/>
    <property type="match status" value="1"/>
</dbReference>
<dbReference type="Pfam" id="PF01753">
    <property type="entry name" value="zf-MYND"/>
    <property type="match status" value="1"/>
</dbReference>
<feature type="domain" description="MYND-type" evidence="5">
    <location>
        <begin position="206"/>
        <end position="252"/>
    </location>
</feature>
<evidence type="ECO:0000256" key="3">
    <source>
        <dbReference type="ARBA" id="ARBA00022833"/>
    </source>
</evidence>
<evidence type="ECO:0000256" key="2">
    <source>
        <dbReference type="ARBA" id="ARBA00022771"/>
    </source>
</evidence>
<evidence type="ECO:0000256" key="4">
    <source>
        <dbReference type="PROSITE-ProRule" id="PRU00134"/>
    </source>
</evidence>
<keyword evidence="2 4" id="KW-0863">Zinc-finger</keyword>
<dbReference type="GO" id="GO:0008270">
    <property type="term" value="F:zinc ion binding"/>
    <property type="evidence" value="ECO:0007669"/>
    <property type="project" value="UniProtKB-KW"/>
</dbReference>
<dbReference type="Gene3D" id="6.10.140.2220">
    <property type="match status" value="1"/>
</dbReference>
<name>A0A1X7S814_ZYMT9</name>
<dbReference type="SUPFAM" id="SSF144232">
    <property type="entry name" value="HIT/MYND zinc finger-like"/>
    <property type="match status" value="1"/>
</dbReference>
<dbReference type="PROSITE" id="PS01360">
    <property type="entry name" value="ZF_MYND_1"/>
    <property type="match status" value="1"/>
</dbReference>
<dbReference type="InterPro" id="IPR002893">
    <property type="entry name" value="Znf_MYND"/>
</dbReference>
<dbReference type="STRING" id="1276538.A0A1X7S814"/>
<dbReference type="EMBL" id="LT853703">
    <property type="protein sequence ID" value="SMQ55759.1"/>
    <property type="molecule type" value="Genomic_DNA"/>
</dbReference>
<evidence type="ECO:0000256" key="1">
    <source>
        <dbReference type="ARBA" id="ARBA00022723"/>
    </source>
</evidence>
<dbReference type="Proteomes" id="UP000215127">
    <property type="component" value="Chromosome 12"/>
</dbReference>
<proteinExistence type="predicted"/>
<sequence>MAEKVRCLLPQQPPNTTTPAKIKQKFTGQILITRVVREKLAHYGHRPSSVAAQLGVPLNLATFPVSDAADLLSMGFTGFDFVAQVLLIDSNPESPNFGDVPSDLVSGPFLVTHSDGLDLESDAILAVMIDYIDDHFTAYRERVLTIGEDHEEEKKLAKQHITQKLSKEAFHASFEERRRLAIAEGRPFRKGKSPVLLTHSNVSPACGTCGALVSSASIPAPVKLSMCAKCKSRYYCSKECQVKDWSTHKKACKIKIMV</sequence>
<evidence type="ECO:0000313" key="7">
    <source>
        <dbReference type="Proteomes" id="UP000215127"/>
    </source>
</evidence>
<keyword evidence="1" id="KW-0479">Metal-binding</keyword>
<keyword evidence="3" id="KW-0862">Zinc</keyword>
<dbReference type="AlphaFoldDB" id="A0A1X7S814"/>
<protein>
    <recommendedName>
        <fullName evidence="5">MYND-type domain-containing protein</fullName>
    </recommendedName>
</protein>
<organism evidence="6 7">
    <name type="scientific">Zymoseptoria tritici (strain ST99CH_3D7)</name>
    <dbReference type="NCBI Taxonomy" id="1276538"/>
    <lineage>
        <taxon>Eukaryota</taxon>
        <taxon>Fungi</taxon>
        <taxon>Dikarya</taxon>
        <taxon>Ascomycota</taxon>
        <taxon>Pezizomycotina</taxon>
        <taxon>Dothideomycetes</taxon>
        <taxon>Dothideomycetidae</taxon>
        <taxon>Mycosphaerellales</taxon>
        <taxon>Mycosphaerellaceae</taxon>
        <taxon>Zymoseptoria</taxon>
    </lineage>
</organism>
<keyword evidence="7" id="KW-1185">Reference proteome</keyword>
<evidence type="ECO:0000313" key="6">
    <source>
        <dbReference type="EMBL" id="SMQ55759.1"/>
    </source>
</evidence>